<dbReference type="EMBL" id="FZPH01000021">
    <property type="protein sequence ID" value="SNT65277.1"/>
    <property type="molecule type" value="Genomic_DNA"/>
</dbReference>
<dbReference type="RefSeq" id="WP_089254974.1">
    <property type="nucleotide sequence ID" value="NZ_FZPH01000021.1"/>
</dbReference>
<dbReference type="AlphaFoldDB" id="A0A239PE20"/>
<evidence type="ECO:0000256" key="1">
    <source>
        <dbReference type="SAM" id="Phobius"/>
    </source>
</evidence>
<name>A0A239PE20_9ACTN</name>
<evidence type="ECO:0000313" key="3">
    <source>
        <dbReference type="Proteomes" id="UP000198362"/>
    </source>
</evidence>
<keyword evidence="1" id="KW-0472">Membrane</keyword>
<evidence type="ECO:0008006" key="4">
    <source>
        <dbReference type="Google" id="ProtNLM"/>
    </source>
</evidence>
<organism evidence="2 3">
    <name type="scientific">Asanoa hainanensis</name>
    <dbReference type="NCBI Taxonomy" id="560556"/>
    <lineage>
        <taxon>Bacteria</taxon>
        <taxon>Bacillati</taxon>
        <taxon>Actinomycetota</taxon>
        <taxon>Actinomycetes</taxon>
        <taxon>Micromonosporales</taxon>
        <taxon>Micromonosporaceae</taxon>
        <taxon>Asanoa</taxon>
    </lineage>
</organism>
<dbReference type="InterPro" id="IPR021903">
    <property type="entry name" value="DUF3515"/>
</dbReference>
<protein>
    <recommendedName>
        <fullName evidence="4">DUF3515 domain-containing protein</fullName>
    </recommendedName>
</protein>
<evidence type="ECO:0000313" key="2">
    <source>
        <dbReference type="EMBL" id="SNT65277.1"/>
    </source>
</evidence>
<accession>A0A239PE20</accession>
<dbReference type="OrthoDB" id="5185834at2"/>
<dbReference type="Pfam" id="PF12028">
    <property type="entry name" value="DUF3515"/>
    <property type="match status" value="1"/>
</dbReference>
<proteinExistence type="predicted"/>
<dbReference type="Proteomes" id="UP000198362">
    <property type="component" value="Unassembled WGS sequence"/>
</dbReference>
<feature type="transmembrane region" description="Helical" evidence="1">
    <location>
        <begin position="9"/>
        <end position="29"/>
    </location>
</feature>
<keyword evidence="3" id="KW-1185">Reference proteome</keyword>
<keyword evidence="1" id="KW-1133">Transmembrane helix</keyword>
<keyword evidence="1" id="KW-0812">Transmembrane</keyword>
<reference evidence="2 3" key="1">
    <citation type="submission" date="2017-06" db="EMBL/GenBank/DDBJ databases">
        <authorList>
            <person name="Kim H.J."/>
            <person name="Triplett B.A."/>
        </authorList>
    </citation>
    <scope>NUCLEOTIDE SEQUENCE [LARGE SCALE GENOMIC DNA]</scope>
    <source>
        <strain evidence="2 3">CGMCC 4.5593</strain>
    </source>
</reference>
<sequence>MDRSTRQAALLATAVAVPLAVLVVLLSFWRFSPDEPKAAPATSAPAPQATSPVTMTAPALTPRATTLCRALLSQLPQALRDRAQRPVTAGTEQNAAYGDPAITLACGVPAPTFPQTDLVSLLDKVCWHDVVTPEATVLTTVDREVTIQVTVPKAYEAAGQWAIVFSNPIIETVPKLATPPAGCAGSA</sequence>
<gene>
    <name evidence="2" type="ORF">SAMN05421812_12145</name>
</gene>